<protein>
    <submittedName>
        <fullName evidence="2">Uncharacterized protein</fullName>
    </submittedName>
</protein>
<dbReference type="EMBL" id="CAMXCT010000658">
    <property type="protein sequence ID" value="CAI3981755.1"/>
    <property type="molecule type" value="Genomic_DNA"/>
</dbReference>
<feature type="compositionally biased region" description="Polar residues" evidence="1">
    <location>
        <begin position="51"/>
        <end position="61"/>
    </location>
</feature>
<dbReference type="EMBL" id="CAMXCT020000658">
    <property type="protein sequence ID" value="CAL1135130.1"/>
    <property type="molecule type" value="Genomic_DNA"/>
</dbReference>
<evidence type="ECO:0000256" key="1">
    <source>
        <dbReference type="SAM" id="MobiDB-lite"/>
    </source>
</evidence>
<feature type="region of interest" description="Disordered" evidence="1">
    <location>
        <begin position="27"/>
        <end position="130"/>
    </location>
</feature>
<dbReference type="OrthoDB" id="186871at2759"/>
<accession>A0A9P1FPB4</accession>
<dbReference type="PANTHER" id="PTHR21580:SF28">
    <property type="entry name" value="BOREALIN N-TERMINAL DOMAIN-CONTAINING PROTEIN-RELATED"/>
    <property type="match status" value="1"/>
</dbReference>
<dbReference type="InterPro" id="IPR010736">
    <property type="entry name" value="SHIPPO-rpt"/>
</dbReference>
<gene>
    <name evidence="2" type="ORF">C1SCF055_LOCUS9516</name>
</gene>
<feature type="region of interest" description="Disordered" evidence="1">
    <location>
        <begin position="218"/>
        <end position="274"/>
    </location>
</feature>
<evidence type="ECO:0000313" key="2">
    <source>
        <dbReference type="EMBL" id="CAI3981755.1"/>
    </source>
</evidence>
<organism evidence="2">
    <name type="scientific">Cladocopium goreaui</name>
    <dbReference type="NCBI Taxonomy" id="2562237"/>
    <lineage>
        <taxon>Eukaryota</taxon>
        <taxon>Sar</taxon>
        <taxon>Alveolata</taxon>
        <taxon>Dinophyceae</taxon>
        <taxon>Suessiales</taxon>
        <taxon>Symbiodiniaceae</taxon>
        <taxon>Cladocopium</taxon>
    </lineage>
</organism>
<feature type="compositionally biased region" description="Basic and acidic residues" evidence="1">
    <location>
        <begin position="219"/>
        <end position="230"/>
    </location>
</feature>
<proteinExistence type="predicted"/>
<feature type="compositionally biased region" description="Basic and acidic residues" evidence="1">
    <location>
        <begin position="248"/>
        <end position="263"/>
    </location>
</feature>
<dbReference type="Proteomes" id="UP001152797">
    <property type="component" value="Unassembled WGS sequence"/>
</dbReference>
<comment type="caution">
    <text evidence="2">The sequence shown here is derived from an EMBL/GenBank/DDBJ whole genome shotgun (WGS) entry which is preliminary data.</text>
</comment>
<evidence type="ECO:0000313" key="3">
    <source>
        <dbReference type="EMBL" id="CAL4769067.1"/>
    </source>
</evidence>
<reference evidence="3 4" key="2">
    <citation type="submission" date="2024-05" db="EMBL/GenBank/DDBJ databases">
        <authorList>
            <person name="Chen Y."/>
            <person name="Shah S."/>
            <person name="Dougan E. K."/>
            <person name="Thang M."/>
            <person name="Chan C."/>
        </authorList>
    </citation>
    <scope>NUCLEOTIDE SEQUENCE [LARGE SCALE GENOMIC DNA]</scope>
</reference>
<reference evidence="2" key="1">
    <citation type="submission" date="2022-10" db="EMBL/GenBank/DDBJ databases">
        <authorList>
            <person name="Chen Y."/>
            <person name="Dougan E. K."/>
            <person name="Chan C."/>
            <person name="Rhodes N."/>
            <person name="Thang M."/>
        </authorList>
    </citation>
    <scope>NUCLEOTIDE SEQUENCE</scope>
</reference>
<sequence length="377" mass="40737">MPSTLAVRGPGFPEDAPRKVNYRAIGRGNGGVVKKRTPTFIKDVDPPTPSSVPTKYQTILYRNNREQKGFLGNSPRFPTPRAELTPGPGLYTTDEPLDGPPPEPMRGRGPFASRTPRLPHPSKAHGYVPPGPGTYATATTALDVRDSSPSASFALPGAGNPAKYFAETEPGPGSYLGTALVPSGRSAGAAVFGSSPRNTLQDNIYLDVPGPGQYDQVDAEERMRSTERPSPKHLVNEPFDTEAAQFRKGNDLLKGPDKERERSTSPGPGQYYPQLDVVKGKTNFSARGHSSFQIGNSHRPRRWRDTLPGPTDYMPAMPSMESLTKANPGAAGLSTLVSKTQRFSKLSPRAPGPAYYAPQNHSGQMSFHLNMENTWVA</sequence>
<dbReference type="AlphaFoldDB" id="A0A9P1FPB4"/>
<keyword evidence="4" id="KW-1185">Reference proteome</keyword>
<dbReference type="Pfam" id="PF07004">
    <property type="entry name" value="SHIPPO-rpt"/>
    <property type="match status" value="3"/>
</dbReference>
<dbReference type="EMBL" id="CAMXCT030000658">
    <property type="protein sequence ID" value="CAL4769067.1"/>
    <property type="molecule type" value="Genomic_DNA"/>
</dbReference>
<dbReference type="InterPro" id="IPR051291">
    <property type="entry name" value="CIMAP"/>
</dbReference>
<name>A0A9P1FPB4_9DINO</name>
<dbReference type="PANTHER" id="PTHR21580">
    <property type="entry name" value="SHIPPO-1-RELATED"/>
    <property type="match status" value="1"/>
</dbReference>
<evidence type="ECO:0000313" key="4">
    <source>
        <dbReference type="Proteomes" id="UP001152797"/>
    </source>
</evidence>